<dbReference type="InterPro" id="IPR000719">
    <property type="entry name" value="Prot_kinase_dom"/>
</dbReference>
<dbReference type="InterPro" id="IPR051511">
    <property type="entry name" value="MitoQC_Scaffold_Kinases"/>
</dbReference>
<dbReference type="SMART" id="SM00220">
    <property type="entry name" value="S_TKc"/>
    <property type="match status" value="1"/>
</dbReference>
<sequence length="1034" mass="113066">MENGCSPSHMSQINSVEHILTSRTQRHQEASSPRGPDLRQASLSDSCSFCSSTDSITGPSDCYQIGPDTPNSTVFAQNGPTSAEPIYAESAKCKRRPQWKRKEQQQQQSELELEELVKVGDGQRTTITVMAAHTEKNNRTFYLSSPDSAVCTQWPHFSPPPLQDSRSPTFKWPTPPSLSVETPPSGPLHPKSQRSPPLPPKRNPCSPRLGTSSLSLTHLPDLNCMSVPTVFKSHHSNSQSVGLFAGSAMERRQKLSCSTLTSEAGIEEEEEEVEAEESVADDKVELSEHPANETAAVCKEQKDCSSSMQGERGTTDNGASQEQAAVRVAQGTSSGSMLAARTAAASRIHAHHDLAKGKVANRESTPPPPPPKKQHRPCPRMSHSGVKLEQRSQRGSVDSLAQSPQGAGSIRTTGSTDSLQPDVCGLDGPFSTSLLVSVPSSPCGDSTSIRSPAQQPQPPPLPEKKLINRTLSAPGETRGKVASPGRPHLPFCVSEQNVSRSEVGPSSSVDAQPFYSSSDCLDNGPPPLNRSLCSPIDKEARLGVAGRLSTHRRGSVTTASSPQLSSPASPAPAPSGSTLHLQTLLSNMDSRECIYSKLGGLYAESLRRLAIKCEEHFTRSQRRTLHFDESNWSLFKLTCNKPSCQAGDAIYYSASCASDASNPYAVKICKGTSVDLKQGDFYGLSIQQSLPPHFNVQQDCGHFIACVPQSMLPSEELSAASVPSTTVSSAGQSEQEHVVVITSEVPYQTTSDFVRDWAPFHTAQPEVYERRICFLLLQLCNGLEHLKANGVTHRDLCLENLLLVSHGQAGHTLDPQPHHLPRLIISNFTKAKQRSTEGPAKIDPRLKRDHARLAPEIVSAAQYRKFDEFQVGILIYELLHQPNPFEVSPALKEQEYRCEDLPPIPSVSLYSSGLQRLACLLLQSDPIKRIHIQDAKRVLQSLLWGPRRDMMEQYCSRSAGGGSSRTVYEGQSEGLLNWLDVKRALLMMKFAERSLEPERNAELEDWLCCQYFSTAHPLSLCHTAELLYTFKVPH</sequence>
<feature type="region of interest" description="Disordered" evidence="2">
    <location>
        <begin position="64"/>
        <end position="83"/>
    </location>
</feature>
<comment type="similarity">
    <text evidence="1">Belongs to the protein kinase superfamily.</text>
</comment>
<feature type="compositionally biased region" description="Polar residues" evidence="2">
    <location>
        <begin position="393"/>
        <end position="419"/>
    </location>
</feature>
<feature type="region of interest" description="Disordered" evidence="2">
    <location>
        <begin position="21"/>
        <end position="43"/>
    </location>
</feature>
<dbReference type="Proteomes" id="UP001591681">
    <property type="component" value="Unassembled WGS sequence"/>
</dbReference>
<feature type="region of interest" description="Disordered" evidence="2">
    <location>
        <begin position="259"/>
        <end position="424"/>
    </location>
</feature>
<feature type="domain" description="Protein kinase" evidence="3">
    <location>
        <begin position="640"/>
        <end position="943"/>
    </location>
</feature>
<dbReference type="PANTHER" id="PTHR22972">
    <property type="entry name" value="SERINE/THREONINE PROTEIN KINASE"/>
    <property type="match status" value="1"/>
</dbReference>
<dbReference type="AlphaFoldDB" id="A0ABD1KKH8"/>
<dbReference type="PANTHER" id="PTHR22972:SF3">
    <property type="entry name" value="INACTIVE TYROSINE-PROTEIN KINASE PRAG1"/>
    <property type="match status" value="1"/>
</dbReference>
<feature type="region of interest" description="Disordered" evidence="2">
    <location>
        <begin position="546"/>
        <end position="577"/>
    </location>
</feature>
<dbReference type="Pfam" id="PF00069">
    <property type="entry name" value="Pkinase"/>
    <property type="match status" value="1"/>
</dbReference>
<feature type="compositionally biased region" description="Acidic residues" evidence="2">
    <location>
        <begin position="265"/>
        <end position="279"/>
    </location>
</feature>
<feature type="compositionally biased region" description="Low complexity" evidence="2">
    <location>
        <begin position="559"/>
        <end position="568"/>
    </location>
</feature>
<dbReference type="InterPro" id="IPR008266">
    <property type="entry name" value="Tyr_kinase_AS"/>
</dbReference>
<dbReference type="PROSITE" id="PS00109">
    <property type="entry name" value="PROTEIN_KINASE_TYR"/>
    <property type="match status" value="1"/>
</dbReference>
<protein>
    <recommendedName>
        <fullName evidence="3">Protein kinase domain-containing protein</fullName>
    </recommendedName>
</protein>
<feature type="region of interest" description="Disordered" evidence="2">
    <location>
        <begin position="154"/>
        <end position="212"/>
    </location>
</feature>
<dbReference type="PROSITE" id="PS50011">
    <property type="entry name" value="PROTEIN_KINASE_DOM"/>
    <property type="match status" value="1"/>
</dbReference>
<name>A0ABD1KKH8_9TELE</name>
<proteinExistence type="inferred from homology"/>
<dbReference type="SUPFAM" id="SSF56112">
    <property type="entry name" value="Protein kinase-like (PK-like)"/>
    <property type="match status" value="1"/>
</dbReference>
<accession>A0ABD1KKH8</accession>
<dbReference type="Gene3D" id="1.10.510.10">
    <property type="entry name" value="Transferase(Phosphotransferase) domain 1"/>
    <property type="match status" value="1"/>
</dbReference>
<evidence type="ECO:0000256" key="2">
    <source>
        <dbReference type="SAM" id="MobiDB-lite"/>
    </source>
</evidence>
<gene>
    <name evidence="4" type="ORF">ACEWY4_004002</name>
</gene>
<evidence type="ECO:0000313" key="5">
    <source>
        <dbReference type="Proteomes" id="UP001591681"/>
    </source>
</evidence>
<keyword evidence="5" id="KW-1185">Reference proteome</keyword>
<feature type="compositionally biased region" description="Polar residues" evidence="2">
    <location>
        <begin position="69"/>
        <end position="81"/>
    </location>
</feature>
<dbReference type="EMBL" id="JBHFQA010000004">
    <property type="protein sequence ID" value="KAL2099608.1"/>
    <property type="molecule type" value="Genomic_DNA"/>
</dbReference>
<organism evidence="4 5">
    <name type="scientific">Coilia grayii</name>
    <name type="common">Gray's grenadier anchovy</name>
    <dbReference type="NCBI Taxonomy" id="363190"/>
    <lineage>
        <taxon>Eukaryota</taxon>
        <taxon>Metazoa</taxon>
        <taxon>Chordata</taxon>
        <taxon>Craniata</taxon>
        <taxon>Vertebrata</taxon>
        <taxon>Euteleostomi</taxon>
        <taxon>Actinopterygii</taxon>
        <taxon>Neopterygii</taxon>
        <taxon>Teleostei</taxon>
        <taxon>Clupei</taxon>
        <taxon>Clupeiformes</taxon>
        <taxon>Clupeoidei</taxon>
        <taxon>Engraulidae</taxon>
        <taxon>Coilinae</taxon>
        <taxon>Coilia</taxon>
    </lineage>
</organism>
<evidence type="ECO:0000256" key="1">
    <source>
        <dbReference type="ARBA" id="ARBA00038349"/>
    </source>
</evidence>
<comment type="caution">
    <text evidence="4">The sequence shown here is derived from an EMBL/GenBank/DDBJ whole genome shotgun (WGS) entry which is preliminary data.</text>
</comment>
<feature type="region of interest" description="Disordered" evidence="2">
    <location>
        <begin position="437"/>
        <end position="464"/>
    </location>
</feature>
<feature type="compositionally biased region" description="Basic and acidic residues" evidence="2">
    <location>
        <begin position="280"/>
        <end position="291"/>
    </location>
</feature>
<evidence type="ECO:0000313" key="4">
    <source>
        <dbReference type="EMBL" id="KAL2099608.1"/>
    </source>
</evidence>
<reference evidence="4 5" key="1">
    <citation type="submission" date="2024-09" db="EMBL/GenBank/DDBJ databases">
        <title>A chromosome-level genome assembly of Gray's grenadier anchovy, Coilia grayii.</title>
        <authorList>
            <person name="Fu Z."/>
        </authorList>
    </citation>
    <scope>NUCLEOTIDE SEQUENCE [LARGE SCALE GENOMIC DNA]</scope>
    <source>
        <strain evidence="4">G4</strain>
        <tissue evidence="4">Muscle</tissue>
    </source>
</reference>
<dbReference type="InterPro" id="IPR011009">
    <property type="entry name" value="Kinase-like_dom_sf"/>
</dbReference>
<evidence type="ECO:0000259" key="3">
    <source>
        <dbReference type="PROSITE" id="PS50011"/>
    </source>
</evidence>